<dbReference type="GO" id="GO:0032259">
    <property type="term" value="P:methylation"/>
    <property type="evidence" value="ECO:0007669"/>
    <property type="project" value="UniProtKB-KW"/>
</dbReference>
<comment type="similarity">
    <text evidence="1">Belongs to the N(4)/N(6)-methyltransferase family.</text>
</comment>
<dbReference type="Proteomes" id="UP000291483">
    <property type="component" value="Unassembled WGS sequence"/>
</dbReference>
<accession>A0A4Q8ANB8</accession>
<evidence type="ECO:0000256" key="4">
    <source>
        <dbReference type="ARBA" id="ARBA00022691"/>
    </source>
</evidence>
<dbReference type="EMBL" id="SHLC01000001">
    <property type="protein sequence ID" value="RZU66028.1"/>
    <property type="molecule type" value="Genomic_DNA"/>
</dbReference>
<dbReference type="PROSITE" id="PS00092">
    <property type="entry name" value="N6_MTASE"/>
    <property type="match status" value="1"/>
</dbReference>
<dbReference type="InterPro" id="IPR029063">
    <property type="entry name" value="SAM-dependent_MTases_sf"/>
</dbReference>
<dbReference type="RefSeq" id="WP_130506282.1">
    <property type="nucleotide sequence ID" value="NZ_SHLC01000001.1"/>
</dbReference>
<reference evidence="6 7" key="1">
    <citation type="submission" date="2019-02" db="EMBL/GenBank/DDBJ databases">
        <title>Sequencing the genomes of 1000 actinobacteria strains.</title>
        <authorList>
            <person name="Klenk H.-P."/>
        </authorList>
    </citation>
    <scope>NUCLEOTIDE SEQUENCE [LARGE SCALE GENOMIC DNA]</scope>
    <source>
        <strain evidence="6 7">DSM 18319</strain>
    </source>
</reference>
<dbReference type="AlphaFoldDB" id="A0A4Q8ANB8"/>
<dbReference type="InterPro" id="IPR002295">
    <property type="entry name" value="N4/N6-MTase_EcoPI_Mod-like"/>
</dbReference>
<evidence type="ECO:0000259" key="5">
    <source>
        <dbReference type="Pfam" id="PF01555"/>
    </source>
</evidence>
<keyword evidence="4" id="KW-0949">S-adenosyl-L-methionine</keyword>
<protein>
    <submittedName>
        <fullName evidence="6">Adenine-specific DNA-methyltransferase</fullName>
    </submittedName>
</protein>
<evidence type="ECO:0000256" key="2">
    <source>
        <dbReference type="ARBA" id="ARBA00022603"/>
    </source>
</evidence>
<dbReference type="PIRSF" id="PIRSF015855">
    <property type="entry name" value="TypeIII_Mtase_mKpnI"/>
    <property type="match status" value="1"/>
</dbReference>
<proteinExistence type="inferred from homology"/>
<evidence type="ECO:0000313" key="6">
    <source>
        <dbReference type="EMBL" id="RZU66028.1"/>
    </source>
</evidence>
<dbReference type="PRINTS" id="PR00506">
    <property type="entry name" value="D21N6MTFRASE"/>
</dbReference>
<dbReference type="GO" id="GO:0003677">
    <property type="term" value="F:DNA binding"/>
    <property type="evidence" value="ECO:0007669"/>
    <property type="project" value="InterPro"/>
</dbReference>
<dbReference type="GO" id="GO:0008170">
    <property type="term" value="F:N-methyltransferase activity"/>
    <property type="evidence" value="ECO:0007669"/>
    <property type="project" value="InterPro"/>
</dbReference>
<dbReference type="OrthoDB" id="9773060at2"/>
<keyword evidence="7" id="KW-1185">Reference proteome</keyword>
<evidence type="ECO:0000313" key="7">
    <source>
        <dbReference type="Proteomes" id="UP000291483"/>
    </source>
</evidence>
<dbReference type="InterPro" id="IPR002941">
    <property type="entry name" value="DNA_methylase_N4/N6"/>
</dbReference>
<gene>
    <name evidence="6" type="ORF">EV379_2373</name>
</gene>
<evidence type="ECO:0000256" key="1">
    <source>
        <dbReference type="ARBA" id="ARBA00006594"/>
    </source>
</evidence>
<dbReference type="Gene3D" id="3.40.50.150">
    <property type="entry name" value="Vaccinia Virus protein VP39"/>
    <property type="match status" value="1"/>
</dbReference>
<dbReference type="InterPro" id="IPR002052">
    <property type="entry name" value="DNA_methylase_N6_adenine_CS"/>
</dbReference>
<sequence length="650" mass="72886">MTSPDLTQVNIDKLAELFPTVVTESVDESGAPRRAINFDLLRQELADHIVEGPQERYQLDWPGKRAAAFAANAPIAKTLRPVREESVDFDTTKNLFIEGDNLDALKLLQESYLGKVKLIYIDPPYNTGNDFVYEDDFAESSAEYLARSGQKSETGDRLVANPESNGRFHSDWLSMMYPRLKLARSLLKDDGVIIAAIDDNEHGDLRMLMDLVFGADNFIADVVWQGGRKNDAQFLSPSTDYMLIYARDMAALHNVRWREPKPGVDAILEAGRRAWEESNHNADEATRRLKQWWARLAPDDEKRGSEHYNQVDGDDGRPGVVFFGGDMRKPAPTSTSRYDIIHPVTGKPVNMHPNGWAYAPENMKRLLSEGRVKFGLDETTRPTMKRYLDETSTQTVMPTFYADRRAASNRLRALLGEGIFDFPKDERVLARWINLVTQSEPDALILDFFGGSGSTSHAVMDLNAADGGRRRYILVQLDEEIQHHSYESIAEVARERIRRAGLQIHEQAGRDWPALDLGFRALRVDTTNMADTLSTADDLVQIALTESVGSVKPDRTDEDLLFQVLLDWGLDLAAPIAAEEAGSSRLLSVDDDALIACFSNEITDDIVKTIAARHPLRAVFLDAGFATDSARINAEQIFREVSPETELRTI</sequence>
<feature type="domain" description="DNA methylase N-4/N-6" evidence="5">
    <location>
        <begin position="116"/>
        <end position="483"/>
    </location>
</feature>
<dbReference type="SUPFAM" id="SSF53335">
    <property type="entry name" value="S-adenosyl-L-methionine-dependent methyltransferases"/>
    <property type="match status" value="1"/>
</dbReference>
<evidence type="ECO:0000256" key="3">
    <source>
        <dbReference type="ARBA" id="ARBA00022679"/>
    </source>
</evidence>
<comment type="caution">
    <text evidence="6">The sequence shown here is derived from an EMBL/GenBank/DDBJ whole genome shotgun (WGS) entry which is preliminary data.</text>
</comment>
<dbReference type="Pfam" id="PF01555">
    <property type="entry name" value="N6_N4_Mtase"/>
    <property type="match status" value="1"/>
</dbReference>
<keyword evidence="2 6" id="KW-0489">Methyltransferase</keyword>
<keyword evidence="3 6" id="KW-0808">Transferase</keyword>
<organism evidence="6 7">
    <name type="scientific">Microterricola gilva</name>
    <dbReference type="NCBI Taxonomy" id="393267"/>
    <lineage>
        <taxon>Bacteria</taxon>
        <taxon>Bacillati</taxon>
        <taxon>Actinomycetota</taxon>
        <taxon>Actinomycetes</taxon>
        <taxon>Micrococcales</taxon>
        <taxon>Microbacteriaceae</taxon>
        <taxon>Microterricola</taxon>
    </lineage>
</organism>
<name>A0A4Q8ANB8_9MICO</name>